<evidence type="ECO:0000256" key="2">
    <source>
        <dbReference type="ARBA" id="ARBA00008583"/>
    </source>
</evidence>
<keyword evidence="8 10" id="KW-0472">Membrane</keyword>
<evidence type="ECO:0000256" key="7">
    <source>
        <dbReference type="ARBA" id="ARBA00022989"/>
    </source>
</evidence>
<dbReference type="AlphaFoldDB" id="A0A2U2RPL9"/>
<accession>A0A2U2RPL9</accession>
<protein>
    <submittedName>
        <fullName evidence="12">D-serine/D-alanine/glycine transporter</fullName>
    </submittedName>
</protein>
<feature type="transmembrane region" description="Helical" evidence="10">
    <location>
        <begin position="271"/>
        <end position="290"/>
    </location>
</feature>
<gene>
    <name evidence="12" type="ORF">DEO23_03855</name>
</gene>
<dbReference type="PANTHER" id="PTHR43495">
    <property type="entry name" value="GABA PERMEASE"/>
    <property type="match status" value="1"/>
</dbReference>
<dbReference type="Proteomes" id="UP000245590">
    <property type="component" value="Unassembled WGS sequence"/>
</dbReference>
<evidence type="ECO:0000256" key="5">
    <source>
        <dbReference type="ARBA" id="ARBA00022692"/>
    </source>
</evidence>
<dbReference type="GO" id="GO:0005886">
    <property type="term" value="C:plasma membrane"/>
    <property type="evidence" value="ECO:0007669"/>
    <property type="project" value="UniProtKB-SubCell"/>
</dbReference>
<evidence type="ECO:0000313" key="13">
    <source>
        <dbReference type="Proteomes" id="UP000245590"/>
    </source>
</evidence>
<evidence type="ECO:0000313" key="12">
    <source>
        <dbReference type="EMBL" id="PWH07755.1"/>
    </source>
</evidence>
<evidence type="ECO:0000256" key="6">
    <source>
        <dbReference type="ARBA" id="ARBA00022970"/>
    </source>
</evidence>
<keyword evidence="6" id="KW-0029">Amino-acid transport</keyword>
<dbReference type="EMBL" id="QFKX01000001">
    <property type="protein sequence ID" value="PWH07755.1"/>
    <property type="molecule type" value="Genomic_DNA"/>
</dbReference>
<evidence type="ECO:0000259" key="11">
    <source>
        <dbReference type="Pfam" id="PF00324"/>
    </source>
</evidence>
<feature type="transmembrane region" description="Helical" evidence="10">
    <location>
        <begin position="389"/>
        <end position="416"/>
    </location>
</feature>
<feature type="transmembrane region" description="Helical" evidence="10">
    <location>
        <begin position="225"/>
        <end position="250"/>
    </location>
</feature>
<feature type="transmembrane region" description="Helical" evidence="10">
    <location>
        <begin position="67"/>
        <end position="87"/>
    </location>
</feature>
<dbReference type="Gene3D" id="1.20.1740.10">
    <property type="entry name" value="Amino acid/polyamine transporter I"/>
    <property type="match status" value="1"/>
</dbReference>
<evidence type="ECO:0000256" key="4">
    <source>
        <dbReference type="ARBA" id="ARBA00022475"/>
    </source>
</evidence>
<evidence type="ECO:0000256" key="9">
    <source>
        <dbReference type="SAM" id="MobiDB-lite"/>
    </source>
</evidence>
<feature type="transmembrane region" description="Helical" evidence="10">
    <location>
        <begin position="436"/>
        <end position="454"/>
    </location>
</feature>
<feature type="transmembrane region" description="Helical" evidence="10">
    <location>
        <begin position="302"/>
        <end position="323"/>
    </location>
</feature>
<keyword evidence="4" id="KW-1003">Cell membrane</keyword>
<sequence length="519" mass="56136">MGRVPRVSHSSSSTTSVSAQSHGAGSGTPDSSPHLERSLGNRHIQLIAIGGAIGTGLFMGSGKTISVAGPSVLLVYVVIGFMLYFVMRAMGELLLSRSDYRNFADFTGDLLGPWAAFFTGWTYWFCWVVTAVADVIVIASVYLRDLLPVLPTWATPLLAVLVIALLIGLNLPTVRAFGEAEFWFALVKIVAILALIVLGLVLVVVGYETQAGTSSFTHLWDEGGFFPRGFSGFAAAFQIATFAFVGIELVGTTAAETRDPETNLPRAVRSIPVRILLFYVGSLVILMSVMPWTVYSADDSPFIQVFATAGLPAAAAVVNLVVLTSAMSSANSGIYSTSRMVFSLATQRDAPRIFSKVSSRRVPQNALFLTGVMLLASVVLLVAGQGESAAFTVVTTVASLCFMFVWTMILFSYLAYRRRRPQEHAASRFPMPLGSVMPYVVLGFFVFLVWALTGAPDTRAALEATPVWFVVVAIGYLLIRRGSEHAAQREAFRARVAEEKEEAARWRREPVQAATGSRD</sequence>
<dbReference type="Pfam" id="PF00324">
    <property type="entry name" value="AA_permease"/>
    <property type="match status" value="1"/>
</dbReference>
<dbReference type="InterPro" id="IPR004840">
    <property type="entry name" value="Amino_acid_permease_CS"/>
</dbReference>
<feature type="transmembrane region" description="Helical" evidence="10">
    <location>
        <begin position="183"/>
        <end position="205"/>
    </location>
</feature>
<evidence type="ECO:0000256" key="8">
    <source>
        <dbReference type="ARBA" id="ARBA00023136"/>
    </source>
</evidence>
<feature type="transmembrane region" description="Helical" evidence="10">
    <location>
        <begin position="366"/>
        <end position="383"/>
    </location>
</feature>
<dbReference type="PIRSF" id="PIRSF006060">
    <property type="entry name" value="AA_transporter"/>
    <property type="match status" value="1"/>
</dbReference>
<dbReference type="GO" id="GO:0055085">
    <property type="term" value="P:transmembrane transport"/>
    <property type="evidence" value="ECO:0007669"/>
    <property type="project" value="InterPro"/>
</dbReference>
<comment type="subcellular location">
    <subcellularLocation>
        <location evidence="1">Cell membrane</location>
        <topology evidence="1">Multi-pass membrane protein</topology>
    </subcellularLocation>
</comment>
<comment type="caution">
    <text evidence="12">The sequence shown here is derived from an EMBL/GenBank/DDBJ whole genome shotgun (WGS) entry which is preliminary data.</text>
</comment>
<feature type="transmembrane region" description="Helical" evidence="10">
    <location>
        <begin position="121"/>
        <end position="143"/>
    </location>
</feature>
<dbReference type="PANTHER" id="PTHR43495:SF2">
    <property type="entry name" value="D-SERINE_D-ALANINE_GLYCINE TRANSPORTER"/>
    <property type="match status" value="1"/>
</dbReference>
<dbReference type="InterPro" id="IPR004841">
    <property type="entry name" value="AA-permease/SLC12A_dom"/>
</dbReference>
<feature type="transmembrane region" description="Helical" evidence="10">
    <location>
        <begin position="460"/>
        <end position="479"/>
    </location>
</feature>
<evidence type="ECO:0000256" key="10">
    <source>
        <dbReference type="SAM" id="Phobius"/>
    </source>
</evidence>
<proteinExistence type="inferred from homology"/>
<dbReference type="OrthoDB" id="5297508at2"/>
<feature type="region of interest" description="Disordered" evidence="9">
    <location>
        <begin position="1"/>
        <end position="34"/>
    </location>
</feature>
<name>A0A2U2RPL9_9MICO</name>
<dbReference type="PROSITE" id="PS00218">
    <property type="entry name" value="AMINO_ACID_PERMEASE_1"/>
    <property type="match status" value="1"/>
</dbReference>
<keyword evidence="7 10" id="KW-1133">Transmembrane helix</keyword>
<organism evidence="12 13">
    <name type="scientific">Brachybacterium endophyticum</name>
    <dbReference type="NCBI Taxonomy" id="2182385"/>
    <lineage>
        <taxon>Bacteria</taxon>
        <taxon>Bacillati</taxon>
        <taxon>Actinomycetota</taxon>
        <taxon>Actinomycetes</taxon>
        <taxon>Micrococcales</taxon>
        <taxon>Dermabacteraceae</taxon>
        <taxon>Brachybacterium</taxon>
    </lineage>
</organism>
<keyword evidence="5 10" id="KW-0812">Transmembrane</keyword>
<feature type="domain" description="Amino acid permease/ SLC12A" evidence="11">
    <location>
        <begin position="43"/>
        <end position="481"/>
    </location>
</feature>
<evidence type="ECO:0000256" key="1">
    <source>
        <dbReference type="ARBA" id="ARBA00004651"/>
    </source>
</evidence>
<feature type="compositionally biased region" description="Low complexity" evidence="9">
    <location>
        <begin position="7"/>
        <end position="22"/>
    </location>
</feature>
<keyword evidence="3" id="KW-0813">Transport</keyword>
<reference evidence="12 13" key="1">
    <citation type="submission" date="2018-05" db="EMBL/GenBank/DDBJ databases">
        <title>Brachybacterium sp. M1HQ-2T, whole genome shotgun sequence.</title>
        <authorList>
            <person name="Tuo L."/>
        </authorList>
    </citation>
    <scope>NUCLEOTIDE SEQUENCE [LARGE SCALE GENOMIC DNA]</scope>
    <source>
        <strain evidence="12 13">M1HQ-2</strain>
    </source>
</reference>
<evidence type="ECO:0000256" key="3">
    <source>
        <dbReference type="ARBA" id="ARBA00022448"/>
    </source>
</evidence>
<dbReference type="FunFam" id="1.20.1740.10:FF:000001">
    <property type="entry name" value="Amino acid permease"/>
    <property type="match status" value="1"/>
</dbReference>
<keyword evidence="13" id="KW-1185">Reference proteome</keyword>
<feature type="transmembrane region" description="Helical" evidence="10">
    <location>
        <begin position="149"/>
        <end position="171"/>
    </location>
</feature>
<dbReference type="GO" id="GO:0006865">
    <property type="term" value="P:amino acid transport"/>
    <property type="evidence" value="ECO:0007669"/>
    <property type="project" value="UniProtKB-KW"/>
</dbReference>
<comment type="similarity">
    <text evidence="2">Belongs to the amino acid-polyamine-organocation (APC) superfamily. Amino acid transporter (AAT) (TC 2.A.3.1) family.</text>
</comment>